<evidence type="ECO:0000256" key="1">
    <source>
        <dbReference type="SAM" id="Coils"/>
    </source>
</evidence>
<organism evidence="3 4">
    <name type="scientific">Uncinula necator</name>
    <name type="common">Grape powdery mildew</name>
    <dbReference type="NCBI Taxonomy" id="52586"/>
    <lineage>
        <taxon>Eukaryota</taxon>
        <taxon>Fungi</taxon>
        <taxon>Dikarya</taxon>
        <taxon>Ascomycota</taxon>
        <taxon>Pezizomycotina</taxon>
        <taxon>Leotiomycetes</taxon>
        <taxon>Erysiphales</taxon>
        <taxon>Erysiphaceae</taxon>
        <taxon>Erysiphe</taxon>
    </lineage>
</organism>
<gene>
    <name evidence="3" type="ORF">EV44_g6052</name>
</gene>
<feature type="compositionally biased region" description="Low complexity" evidence="2">
    <location>
        <begin position="320"/>
        <end position="332"/>
    </location>
</feature>
<reference evidence="3 4" key="1">
    <citation type="journal article" date="2014" name="BMC Genomics">
        <title>Adaptive genomic structural variation in the grape powdery mildew pathogen, Erysiphe necator.</title>
        <authorList>
            <person name="Jones L."/>
            <person name="Riaz S."/>
            <person name="Morales-Cruz A."/>
            <person name="Amrine K.C."/>
            <person name="McGuire B."/>
            <person name="Gubler W.D."/>
            <person name="Walker M.A."/>
            <person name="Cantu D."/>
        </authorList>
    </citation>
    <scope>NUCLEOTIDE SEQUENCE [LARGE SCALE GENOMIC DNA]</scope>
    <source>
        <strain evidence="4">c</strain>
    </source>
</reference>
<name>A0A0B1P576_UNCNE</name>
<dbReference type="Proteomes" id="UP000030854">
    <property type="component" value="Unassembled WGS sequence"/>
</dbReference>
<feature type="compositionally biased region" description="Basic and acidic residues" evidence="2">
    <location>
        <begin position="59"/>
        <end position="85"/>
    </location>
</feature>
<evidence type="ECO:0000313" key="3">
    <source>
        <dbReference type="EMBL" id="KHJ32101.1"/>
    </source>
</evidence>
<comment type="caution">
    <text evidence="3">The sequence shown here is derived from an EMBL/GenBank/DDBJ whole genome shotgun (WGS) entry which is preliminary data.</text>
</comment>
<evidence type="ECO:0000313" key="4">
    <source>
        <dbReference type="Proteomes" id="UP000030854"/>
    </source>
</evidence>
<dbReference type="Gene3D" id="1.20.5.110">
    <property type="match status" value="1"/>
</dbReference>
<keyword evidence="4" id="KW-1185">Reference proteome</keyword>
<dbReference type="OMA" id="EDHIFAT"/>
<keyword evidence="1" id="KW-0175">Coiled coil</keyword>
<proteinExistence type="predicted"/>
<dbReference type="HOGENOM" id="CLU_758597_0_0_1"/>
<protein>
    <submittedName>
        <fullName evidence="3">Uncharacterized protein</fullName>
    </submittedName>
</protein>
<feature type="region of interest" description="Disordered" evidence="2">
    <location>
        <begin position="56"/>
        <end position="86"/>
    </location>
</feature>
<evidence type="ECO:0000256" key="2">
    <source>
        <dbReference type="SAM" id="MobiDB-lite"/>
    </source>
</evidence>
<feature type="region of interest" description="Disordered" evidence="2">
    <location>
        <begin position="319"/>
        <end position="338"/>
    </location>
</feature>
<dbReference type="AlphaFoldDB" id="A0A0B1P576"/>
<dbReference type="EMBL" id="JNVN01002335">
    <property type="protein sequence ID" value="KHJ32101.1"/>
    <property type="molecule type" value="Genomic_DNA"/>
</dbReference>
<feature type="coiled-coil region" evidence="1">
    <location>
        <begin position="18"/>
        <end position="45"/>
    </location>
</feature>
<accession>A0A0B1P576</accession>
<sequence>MEIDTRFKTLEKTIELGHVNTNGRIEKIEQRLDKIETRNTNIEKIVIQIQKTLNSQLRNQEDPKEPKEKSVQKEEKSESIKRDNQGRIQLSDFQNTDNLTISEKFVKRAWPEAIFPRDIQDDAYASVKNKVVLKPEWRLVVANVEIFDKLLLIQNALQMALIPYHMWAKRVAMDMGGDFHGVRVWSSGRNLTWIELLEAIFTTMQRLNVLHSPFTTFSLIIPNKNESPHAFAWRLREAFYKLSGIDRDSDSTRELLKELIMNHLPRIWTLTYQNIKSSNNYEIIEMAVQMASQVVKWSTEDAMPLTNTIEPPKNIIPHLESPSFPNSEENSFLGPLGK</sequence>